<gene>
    <name evidence="1" type="ORF">S01H1_69256</name>
</gene>
<evidence type="ECO:0008006" key="2">
    <source>
        <dbReference type="Google" id="ProtNLM"/>
    </source>
</evidence>
<dbReference type="InterPro" id="IPR037257">
    <property type="entry name" value="T2SS_E_N_sf"/>
</dbReference>
<evidence type="ECO:0000313" key="1">
    <source>
        <dbReference type="EMBL" id="GAG38557.1"/>
    </source>
</evidence>
<feature type="non-terminal residue" evidence="1">
    <location>
        <position position="82"/>
    </location>
</feature>
<proteinExistence type="predicted"/>
<reference evidence="1" key="1">
    <citation type="journal article" date="2014" name="Front. Microbiol.">
        <title>High frequency of phylogenetically diverse reductive dehalogenase-homologous genes in deep subseafloor sedimentary metagenomes.</title>
        <authorList>
            <person name="Kawai M."/>
            <person name="Futagami T."/>
            <person name="Toyoda A."/>
            <person name="Takaki Y."/>
            <person name="Nishi S."/>
            <person name="Hori S."/>
            <person name="Arai W."/>
            <person name="Tsubouchi T."/>
            <person name="Morono Y."/>
            <person name="Uchiyama I."/>
            <person name="Ito T."/>
            <person name="Fujiyama A."/>
            <person name="Inagaki F."/>
            <person name="Takami H."/>
        </authorList>
    </citation>
    <scope>NUCLEOTIDE SEQUENCE</scope>
    <source>
        <strain evidence="1">Expedition CK06-06</strain>
    </source>
</reference>
<dbReference type="SUPFAM" id="SSF160246">
    <property type="entry name" value="EspE N-terminal domain-like"/>
    <property type="match status" value="1"/>
</dbReference>
<comment type="caution">
    <text evidence="1">The sequence shown here is derived from an EMBL/GenBank/DDBJ whole genome shotgun (WGS) entry which is preliminary data.</text>
</comment>
<protein>
    <recommendedName>
        <fullName evidence="2">Type II secretion system protein GspE N-terminal domain-containing protein</fullName>
    </recommendedName>
</protein>
<organism evidence="1">
    <name type="scientific">marine sediment metagenome</name>
    <dbReference type="NCBI Taxonomy" id="412755"/>
    <lineage>
        <taxon>unclassified sequences</taxon>
        <taxon>metagenomes</taxon>
        <taxon>ecological metagenomes</taxon>
    </lineage>
</organism>
<name>X0XTB1_9ZZZZ</name>
<dbReference type="AlphaFoldDB" id="X0XTB1"/>
<accession>X0XTB1</accession>
<sequence>MPREEITHSAEGHKPLGQVLLEKGEVTQGQLDEALALQQRSTERLGQLLSRLGHVDAQSVREALVSQAGLGRLDIDNCEIHP</sequence>
<dbReference type="EMBL" id="BARS01045970">
    <property type="protein sequence ID" value="GAG38557.1"/>
    <property type="molecule type" value="Genomic_DNA"/>
</dbReference>